<dbReference type="Proteomes" id="UP001497497">
    <property type="component" value="Unassembled WGS sequence"/>
</dbReference>
<dbReference type="InterPro" id="IPR048325">
    <property type="entry name" value="ZSWIM3_N"/>
</dbReference>
<keyword evidence="5" id="KW-1185">Reference proteome</keyword>
<dbReference type="EMBL" id="CAXITT010000026">
    <property type="protein sequence ID" value="CAL1528063.1"/>
    <property type="molecule type" value="Genomic_DNA"/>
</dbReference>
<reference evidence="4 5" key="1">
    <citation type="submission" date="2024-04" db="EMBL/GenBank/DDBJ databases">
        <authorList>
            <consortium name="Genoscope - CEA"/>
            <person name="William W."/>
        </authorList>
    </citation>
    <scope>NUCLEOTIDE SEQUENCE [LARGE SCALE GENOMIC DNA]</scope>
</reference>
<dbReference type="Pfam" id="PF21599">
    <property type="entry name" value="ZSWIM3_N"/>
    <property type="match status" value="1"/>
</dbReference>
<feature type="compositionally biased region" description="Polar residues" evidence="2">
    <location>
        <begin position="350"/>
        <end position="359"/>
    </location>
</feature>
<protein>
    <recommendedName>
        <fullName evidence="3">ZSWIM3 N-terminal domain-containing protein</fullName>
    </recommendedName>
</protein>
<organism evidence="4 5">
    <name type="scientific">Lymnaea stagnalis</name>
    <name type="common">Great pond snail</name>
    <name type="synonym">Helix stagnalis</name>
    <dbReference type="NCBI Taxonomy" id="6523"/>
    <lineage>
        <taxon>Eukaryota</taxon>
        <taxon>Metazoa</taxon>
        <taxon>Spiralia</taxon>
        <taxon>Lophotrochozoa</taxon>
        <taxon>Mollusca</taxon>
        <taxon>Gastropoda</taxon>
        <taxon>Heterobranchia</taxon>
        <taxon>Euthyneura</taxon>
        <taxon>Panpulmonata</taxon>
        <taxon>Hygrophila</taxon>
        <taxon>Lymnaeoidea</taxon>
        <taxon>Lymnaeidae</taxon>
        <taxon>Lymnaea</taxon>
    </lineage>
</organism>
<comment type="caution">
    <text evidence="4">The sequence shown here is derived from an EMBL/GenBank/DDBJ whole genome shotgun (WGS) entry which is preliminary data.</text>
</comment>
<feature type="domain" description="ZSWIM3 N-terminal" evidence="3">
    <location>
        <begin position="31"/>
        <end position="130"/>
    </location>
</feature>
<sequence length="489" mass="56605">MVRKHLLNIKPEVINTDTSAEFLRVFRSLRPEFNSWDEFSTLLEEFQKVTGAAFKPKCGTSVVNINRRRVYNKIPECFKYQTVNMVCQHYGVPTTTTPRRNSYMGLNCKAHIKLSYSKGRLHVTSVIFTHSNHPLIPSGNNPKRQLRTVTFNDYLDLLMVREVLASNVYLYKNGDKHWKATVIRIQDLDPGFLHVTQRMVKRRTQFLIDNYLENSIDSSPSPNDEMGQILKKLSELREPKPTAKPRLPRTPTTLPKALPKDLLKKKKSKPKKKPKRGRGRPRKKTLFTEDESQYLVKLGSPEVESNEDIDYFSTLMDVPDINTDYKTTEISGEMDSLEPAISFSPASHVKGNSTDNRPTPDNCATPDNHPTPDNSVATDHCVPPPGLTNVDLFWEYWRHRDAEERRLRQKEIRIRQEEIQLRKQELALQKQKFEFDRDERESYRRLLFKQWGSYNKSSEKPGVNSQLDNNDPNEYAVILSTGDILSMPV</sequence>
<feature type="compositionally biased region" description="Basic residues" evidence="2">
    <location>
        <begin position="263"/>
        <end position="285"/>
    </location>
</feature>
<evidence type="ECO:0000313" key="4">
    <source>
        <dbReference type="EMBL" id="CAL1528063.1"/>
    </source>
</evidence>
<name>A0AAV2H3F4_LYMST</name>
<dbReference type="InterPro" id="IPR040854">
    <property type="entry name" value="ZSWIM9"/>
</dbReference>
<evidence type="ECO:0000313" key="5">
    <source>
        <dbReference type="Proteomes" id="UP001497497"/>
    </source>
</evidence>
<feature type="coiled-coil region" evidence="1">
    <location>
        <begin position="400"/>
        <end position="434"/>
    </location>
</feature>
<keyword evidence="1" id="KW-0175">Coiled coil</keyword>
<evidence type="ECO:0000256" key="2">
    <source>
        <dbReference type="SAM" id="MobiDB-lite"/>
    </source>
</evidence>
<proteinExistence type="predicted"/>
<dbReference type="PANTHER" id="PTHR47086">
    <property type="entry name" value="BTB DOMAIN-CONTAINING PROTEIN"/>
    <property type="match status" value="1"/>
</dbReference>
<feature type="region of interest" description="Disordered" evidence="2">
    <location>
        <begin position="343"/>
        <end position="369"/>
    </location>
</feature>
<evidence type="ECO:0000259" key="3">
    <source>
        <dbReference type="Pfam" id="PF21599"/>
    </source>
</evidence>
<evidence type="ECO:0000256" key="1">
    <source>
        <dbReference type="SAM" id="Coils"/>
    </source>
</evidence>
<gene>
    <name evidence="4" type="ORF">GSLYS_00002233001</name>
</gene>
<dbReference type="PANTHER" id="PTHR47086:SF4">
    <property type="entry name" value="BTB DOMAIN-CONTAINING PROTEIN"/>
    <property type="match status" value="1"/>
</dbReference>
<dbReference type="AlphaFoldDB" id="A0AAV2H3F4"/>
<accession>A0AAV2H3F4</accession>
<feature type="region of interest" description="Disordered" evidence="2">
    <location>
        <begin position="234"/>
        <end position="288"/>
    </location>
</feature>